<name>A0ABW2EQP9_9GAMM</name>
<keyword evidence="1" id="KW-0472">Membrane</keyword>
<gene>
    <name evidence="3" type="ORF">ACFQH5_01950</name>
</gene>
<comment type="caution">
    <text evidence="3">The sequence shown here is derived from an EMBL/GenBank/DDBJ whole genome shotgun (WGS) entry which is preliminary data.</text>
</comment>
<keyword evidence="1" id="KW-0812">Transmembrane</keyword>
<feature type="transmembrane region" description="Helical" evidence="1">
    <location>
        <begin position="250"/>
        <end position="269"/>
    </location>
</feature>
<organism evidence="3 4">
    <name type="scientific">Halomonas salifodinae</name>
    <dbReference type="NCBI Taxonomy" id="438745"/>
    <lineage>
        <taxon>Bacteria</taxon>
        <taxon>Pseudomonadati</taxon>
        <taxon>Pseudomonadota</taxon>
        <taxon>Gammaproteobacteria</taxon>
        <taxon>Oceanospirillales</taxon>
        <taxon>Halomonadaceae</taxon>
        <taxon>Halomonas</taxon>
    </lineage>
</organism>
<protein>
    <submittedName>
        <fullName evidence="3">EamA family transporter</fullName>
    </submittedName>
</protein>
<accession>A0ABW2EQP9</accession>
<feature type="domain" description="EamA" evidence="2">
    <location>
        <begin position="19"/>
        <end position="146"/>
    </location>
</feature>
<feature type="transmembrane region" description="Helical" evidence="1">
    <location>
        <begin position="220"/>
        <end position="238"/>
    </location>
</feature>
<dbReference type="Proteomes" id="UP001596411">
    <property type="component" value="Unassembled WGS sequence"/>
</dbReference>
<keyword evidence="1" id="KW-1133">Transmembrane helix</keyword>
<dbReference type="RefSeq" id="WP_346061591.1">
    <property type="nucleotide sequence ID" value="NZ_BAAADR010000004.1"/>
</dbReference>
<reference evidence="4" key="1">
    <citation type="journal article" date="2019" name="Int. J. Syst. Evol. Microbiol.">
        <title>The Global Catalogue of Microorganisms (GCM) 10K type strain sequencing project: providing services to taxonomists for standard genome sequencing and annotation.</title>
        <authorList>
            <consortium name="The Broad Institute Genomics Platform"/>
            <consortium name="The Broad Institute Genome Sequencing Center for Infectious Disease"/>
            <person name="Wu L."/>
            <person name="Ma J."/>
        </authorList>
    </citation>
    <scope>NUCLEOTIDE SEQUENCE [LARGE SCALE GENOMIC DNA]</scope>
    <source>
        <strain evidence="4">CGMCC 1.13666</strain>
    </source>
</reference>
<dbReference type="Pfam" id="PF00892">
    <property type="entry name" value="EamA"/>
    <property type="match status" value="1"/>
</dbReference>
<feature type="transmembrane region" description="Helical" evidence="1">
    <location>
        <begin position="74"/>
        <end position="98"/>
    </location>
</feature>
<feature type="transmembrane region" description="Helical" evidence="1">
    <location>
        <begin position="130"/>
        <end position="147"/>
    </location>
</feature>
<keyword evidence="4" id="KW-1185">Reference proteome</keyword>
<evidence type="ECO:0000313" key="4">
    <source>
        <dbReference type="Proteomes" id="UP001596411"/>
    </source>
</evidence>
<feature type="transmembrane region" description="Helical" evidence="1">
    <location>
        <begin position="159"/>
        <end position="178"/>
    </location>
</feature>
<evidence type="ECO:0000313" key="3">
    <source>
        <dbReference type="EMBL" id="MFC7088311.1"/>
    </source>
</evidence>
<evidence type="ECO:0000259" key="2">
    <source>
        <dbReference type="Pfam" id="PF00892"/>
    </source>
</evidence>
<dbReference type="EMBL" id="JBHSZP010000002">
    <property type="protein sequence ID" value="MFC7088311.1"/>
    <property type="molecule type" value="Genomic_DNA"/>
</dbReference>
<dbReference type="PANTHER" id="PTHR22911">
    <property type="entry name" value="ACYL-MALONYL CONDENSING ENZYME-RELATED"/>
    <property type="match status" value="1"/>
</dbReference>
<evidence type="ECO:0000256" key="1">
    <source>
        <dbReference type="SAM" id="Phobius"/>
    </source>
</evidence>
<proteinExistence type="predicted"/>
<sequence>MQTVTSARHLSTWQGPAAAGLAVLLWALVPLLAGLAEALPPLRLACLALLGGALATLPMARGRPQEPPLSGGSWWWVHLGVPLLIVGAVGACFAALRLAPVAEAALITYTWPLLFLLASEWLTRRRLRPATLGGSALAFAGAALLVAPEALAGGLSGAWGGYLLALLTAFCWALYSLVCGRPGLGLRRRLPRLLLIASLITGAASLGVEGRISAPDAQALLAAAALGLGPYGLAMLAWERALQDPRGRRLGNLAHGVPVLASLFLVMAGMTTADWRLPVAAALVMAGSLAASR</sequence>
<dbReference type="InterPro" id="IPR000620">
    <property type="entry name" value="EamA_dom"/>
</dbReference>
<dbReference type="PANTHER" id="PTHR22911:SF76">
    <property type="entry name" value="EAMA DOMAIN-CONTAINING PROTEIN"/>
    <property type="match status" value="1"/>
</dbReference>
<feature type="transmembrane region" description="Helical" evidence="1">
    <location>
        <begin position="190"/>
        <end position="208"/>
    </location>
</feature>
<dbReference type="InterPro" id="IPR037185">
    <property type="entry name" value="EmrE-like"/>
</dbReference>
<dbReference type="SUPFAM" id="SSF103481">
    <property type="entry name" value="Multidrug resistance efflux transporter EmrE"/>
    <property type="match status" value="1"/>
</dbReference>
<feature type="transmembrane region" description="Helical" evidence="1">
    <location>
        <begin position="42"/>
        <end position="62"/>
    </location>
</feature>
<feature type="transmembrane region" description="Helical" evidence="1">
    <location>
        <begin position="12"/>
        <end position="36"/>
    </location>
</feature>